<dbReference type="Gene3D" id="3.40.50.720">
    <property type="entry name" value="NAD(P)-binding Rossmann-like Domain"/>
    <property type="match status" value="1"/>
</dbReference>
<dbReference type="InterPro" id="IPR032701">
    <property type="entry name" value="Prok-E2_B_dom"/>
</dbReference>
<dbReference type="OrthoDB" id="4088010at2"/>
<dbReference type="HOGENOM" id="CLU_019556_0_0_9"/>
<dbReference type="GO" id="GO:0008641">
    <property type="term" value="F:ubiquitin-like modifier activating enzyme activity"/>
    <property type="evidence" value="ECO:0007669"/>
    <property type="project" value="InterPro"/>
</dbReference>
<dbReference type="InterPro" id="IPR035985">
    <property type="entry name" value="Ubiquitin-activating_enz"/>
</dbReference>
<dbReference type="PANTHER" id="PTHR43267">
    <property type="entry name" value="TRNA THREONYLCARBAMOYLADENOSINE DEHYDRATASE"/>
    <property type="match status" value="1"/>
</dbReference>
<evidence type="ECO:0000313" key="3">
    <source>
        <dbReference type="EMBL" id="ADD03114.1"/>
    </source>
</evidence>
<dbReference type="eggNOG" id="COG0476">
    <property type="taxonomic scope" value="Bacteria"/>
</dbReference>
<dbReference type="EMBL" id="CP001936">
    <property type="protein sequence ID" value="ADD03114.1"/>
    <property type="molecule type" value="Genomic_DNA"/>
</dbReference>
<accession>D3T4G2</accession>
<dbReference type="GO" id="GO:0061503">
    <property type="term" value="F:tRNA threonylcarbamoyladenosine dehydratase"/>
    <property type="evidence" value="ECO:0007669"/>
    <property type="project" value="TreeGrafter"/>
</dbReference>
<dbReference type="InterPro" id="IPR000594">
    <property type="entry name" value="ThiF_NAD_FAD-bd"/>
</dbReference>
<protein>
    <submittedName>
        <fullName evidence="3">UBA/THIF-type NAD/FAD binding protein</fullName>
    </submittedName>
</protein>
<reference evidence="3" key="1">
    <citation type="submission" date="2010-02" db="EMBL/GenBank/DDBJ databases">
        <title>Complete sequence of Thermoanaerobacter italicus Ab9.</title>
        <authorList>
            <consortium name="US DOE Joint Genome Institute"/>
            <person name="Lucas S."/>
            <person name="Copeland A."/>
            <person name="Lapidus A."/>
            <person name="Cheng J.-F."/>
            <person name="Bruce D."/>
            <person name="Goodwin L."/>
            <person name="Pitluck S."/>
            <person name="Chertkov O."/>
            <person name="Detter J.C."/>
            <person name="Han C."/>
            <person name="Tapia R."/>
            <person name="Land M."/>
            <person name="Hauser L."/>
            <person name="Kyrpides N."/>
            <person name="Mikhailova N."/>
            <person name="Hemme C.L."/>
            <person name="Woyke T."/>
        </authorList>
    </citation>
    <scope>NUCLEOTIDE SEQUENCE [LARGE SCALE GENOMIC DNA]</scope>
    <source>
        <strain evidence="3">Ab9</strain>
    </source>
</reference>
<evidence type="ECO:0000259" key="1">
    <source>
        <dbReference type="Pfam" id="PF00899"/>
    </source>
</evidence>
<dbReference type="SUPFAM" id="SSF69572">
    <property type="entry name" value="Activating enzymes of the ubiquitin-like proteins"/>
    <property type="match status" value="1"/>
</dbReference>
<feature type="domain" description="Prokaryotic E2 family B" evidence="2">
    <location>
        <begin position="38"/>
        <end position="144"/>
    </location>
</feature>
<feature type="domain" description="THIF-type NAD/FAD binding fold" evidence="1">
    <location>
        <begin position="327"/>
        <end position="514"/>
    </location>
</feature>
<organism evidence="3 4">
    <name type="scientific">Thermoanaerobacter italicus (strain DSM 9252 / Ab9)</name>
    <dbReference type="NCBI Taxonomy" id="580331"/>
    <lineage>
        <taxon>Bacteria</taxon>
        <taxon>Bacillati</taxon>
        <taxon>Bacillota</taxon>
        <taxon>Clostridia</taxon>
        <taxon>Thermoanaerobacterales</taxon>
        <taxon>Thermoanaerobacteraceae</taxon>
        <taxon>Thermoanaerobacter</taxon>
    </lineage>
</organism>
<proteinExistence type="predicted"/>
<dbReference type="KEGG" id="tit:Thit_1872"/>
<sequence>MLNVIEEYIRKSLPYYNEVRVLDRSEYPKYGNYNFSLVMEGKVLLEGQSVTIQIALDDRFPLHKPLFFLKPYDALGFIPHVDINGFICYIRDEGIVIDTDNPLAIIEESFERVIKTLTDGKSGANYKDIQEEFEAYWGNLKDVSFIESNVELTNNVKVVKAAAFENYPRWFVGDSVNEIINYCYKYIGRTRMGKPTFTDALYIPLRDGTILNPPYYGDFWTVKQFRNLIYKNITSSNKRILEKIVKRKIRYDEVLIVLVSIPLSNGNKSLIGVKYSEFIPIEMNKNRLKKELSHPLYRTDANCKFVPLSVIRHDKAYIIPRGGGNSLLKDKKVALIGCGSVGGYIAVELAKAGIQKITLIDQDYLMQENVYRHVLGTDSLLMEKYKNGEKVEVLSNPKIIGLKNEIERKLPYTNVDVLPEYIDKIENIISNNTIDFKQFDLVIVAIGNPTIELYLNEFFHKNENMPPVIFTWVEAYGIGGHALLTNNNGKSGCLKCLYTDPFDEKAPLYNRASFAAAGQNFTKQVSGCSSVYIPYSSLDSMQTAILATRLAIDTLSGKEKDNPILSWKGNADIFIENGFKLSDRYSIPYEQLYDSRYLYKNKSCKICGHLKG</sequence>
<dbReference type="Proteomes" id="UP000001552">
    <property type="component" value="Chromosome"/>
</dbReference>
<dbReference type="Pfam" id="PF00899">
    <property type="entry name" value="ThiF"/>
    <property type="match status" value="1"/>
</dbReference>
<dbReference type="InterPro" id="IPR045886">
    <property type="entry name" value="ThiF/MoeB/HesA"/>
</dbReference>
<evidence type="ECO:0000259" key="2">
    <source>
        <dbReference type="Pfam" id="PF14461"/>
    </source>
</evidence>
<gene>
    <name evidence="3" type="ordered locus">Thit_1872</name>
</gene>
<dbReference type="AlphaFoldDB" id="D3T4G2"/>
<dbReference type="RefSeq" id="WP_012995825.1">
    <property type="nucleotide sequence ID" value="NC_013921.1"/>
</dbReference>
<dbReference type="Pfam" id="PF14461">
    <property type="entry name" value="Prok-E2_B"/>
    <property type="match status" value="1"/>
</dbReference>
<keyword evidence="4" id="KW-1185">Reference proteome</keyword>
<evidence type="ECO:0000313" key="4">
    <source>
        <dbReference type="Proteomes" id="UP000001552"/>
    </source>
</evidence>
<dbReference type="CDD" id="cd01483">
    <property type="entry name" value="E1_enzyme_family"/>
    <property type="match status" value="1"/>
</dbReference>
<dbReference type="PANTHER" id="PTHR43267:SF1">
    <property type="entry name" value="TRNA THREONYLCARBAMOYLADENOSINE DEHYDRATASE"/>
    <property type="match status" value="1"/>
</dbReference>
<name>D3T4G2_THEIA</name>
<dbReference type="GO" id="GO:0061504">
    <property type="term" value="P:cyclic threonylcarbamoyladenosine biosynthetic process"/>
    <property type="evidence" value="ECO:0007669"/>
    <property type="project" value="TreeGrafter"/>
</dbReference>